<dbReference type="GO" id="GO:0009306">
    <property type="term" value="P:protein secretion"/>
    <property type="evidence" value="ECO:0007669"/>
    <property type="project" value="UniProtKB-UniRule"/>
</dbReference>
<keyword evidence="9" id="KW-1003">Cell membrane</keyword>
<evidence type="ECO:0000256" key="9">
    <source>
        <dbReference type="RuleBase" id="RU365087"/>
    </source>
</evidence>
<dbReference type="PRINTS" id="PR01651">
    <property type="entry name" value="SECGEXPORT"/>
</dbReference>
<keyword evidence="3 9" id="KW-0813">Transport</keyword>
<keyword evidence="8 9" id="KW-0472">Membrane</keyword>
<sequence>MTVLKYLFMTLFIIVSIVLTIVVMMQESADEGLGSLSGQSLNNTYWGKNKGRSREGVIVRVTAILVAVFFVLAAVLNMNSFSL</sequence>
<proteinExistence type="inferred from homology"/>
<evidence type="ECO:0000313" key="10">
    <source>
        <dbReference type="EMBL" id="MQN00615.1"/>
    </source>
</evidence>
<comment type="subcellular location">
    <subcellularLocation>
        <location evidence="9">Cell membrane</location>
        <topology evidence="9">Multi-pass membrane protein</topology>
    </subcellularLocation>
    <subcellularLocation>
        <location evidence="1">Membrane</location>
        <topology evidence="1">Multi-pass membrane protein</topology>
    </subcellularLocation>
</comment>
<dbReference type="Proteomes" id="UP000460257">
    <property type="component" value="Unassembled WGS sequence"/>
</dbReference>
<evidence type="ECO:0000313" key="11">
    <source>
        <dbReference type="Proteomes" id="UP000460257"/>
    </source>
</evidence>
<gene>
    <name evidence="10" type="primary">secG</name>
    <name evidence="10" type="ORF">FRC54_01255</name>
</gene>
<dbReference type="InterPro" id="IPR004692">
    <property type="entry name" value="SecG"/>
</dbReference>
<keyword evidence="5 9" id="KW-0653">Protein transport</keyword>
<dbReference type="Pfam" id="PF03840">
    <property type="entry name" value="SecG"/>
    <property type="match status" value="1"/>
</dbReference>
<evidence type="ECO:0000256" key="8">
    <source>
        <dbReference type="ARBA" id="ARBA00023136"/>
    </source>
</evidence>
<evidence type="ECO:0000256" key="5">
    <source>
        <dbReference type="ARBA" id="ARBA00022927"/>
    </source>
</evidence>
<evidence type="ECO:0000256" key="1">
    <source>
        <dbReference type="ARBA" id="ARBA00004141"/>
    </source>
</evidence>
<feature type="transmembrane region" description="Helical" evidence="9">
    <location>
        <begin position="6"/>
        <end position="25"/>
    </location>
</feature>
<comment type="function">
    <text evidence="9">Involved in protein export. Participates in an early event of protein translocation.</text>
</comment>
<comment type="caution">
    <text evidence="10">The sequence shown here is derived from an EMBL/GenBank/DDBJ whole genome shotgun (WGS) entry which is preliminary data.</text>
</comment>
<evidence type="ECO:0000256" key="7">
    <source>
        <dbReference type="ARBA" id="ARBA00023010"/>
    </source>
</evidence>
<name>A0A6N7IWE7_9FIRM</name>
<evidence type="ECO:0000256" key="6">
    <source>
        <dbReference type="ARBA" id="ARBA00022989"/>
    </source>
</evidence>
<keyword evidence="7 9" id="KW-0811">Translocation</keyword>
<keyword evidence="11" id="KW-1185">Reference proteome</keyword>
<keyword evidence="6 9" id="KW-1133">Transmembrane helix</keyword>
<reference evidence="10" key="1">
    <citation type="journal article" date="2020" name="Appl. Environ. Microbiol.">
        <title>Medium-Chain Fatty Acid Synthesis by 'Candidatus Weimeria bifida' gen. nov., sp. nov., and 'Candidatus Pseudoramibacter fermentans' sp. nov.</title>
        <authorList>
            <person name="Scarborough M.J."/>
            <person name="Myers K.S."/>
            <person name="Donohue T.J."/>
            <person name="Noguera D.R."/>
        </authorList>
    </citation>
    <scope>NUCLEOTIDE SEQUENCE</scope>
    <source>
        <strain evidence="10">LCO1.1</strain>
    </source>
</reference>
<dbReference type="GO" id="GO:0015450">
    <property type="term" value="F:protein-transporting ATPase activity"/>
    <property type="evidence" value="ECO:0007669"/>
    <property type="project" value="UniProtKB-UniRule"/>
</dbReference>
<keyword evidence="4 9" id="KW-0812">Transmembrane</keyword>
<organism evidence="10 11">
    <name type="scientific">Candidatus Weimeria bifida</name>
    <dbReference type="NCBI Taxonomy" id="2599074"/>
    <lineage>
        <taxon>Bacteria</taxon>
        <taxon>Bacillati</taxon>
        <taxon>Bacillota</taxon>
        <taxon>Clostridia</taxon>
        <taxon>Lachnospirales</taxon>
        <taxon>Lachnospiraceae</taxon>
        <taxon>Candidatus Weimeria</taxon>
    </lineage>
</organism>
<accession>A0A6N7IWE7</accession>
<evidence type="ECO:0000256" key="2">
    <source>
        <dbReference type="ARBA" id="ARBA00008445"/>
    </source>
</evidence>
<protein>
    <recommendedName>
        <fullName evidence="9">Protein-export membrane protein SecG</fullName>
    </recommendedName>
</protein>
<comment type="similarity">
    <text evidence="2 9">Belongs to the SecG family.</text>
</comment>
<evidence type="ECO:0000256" key="3">
    <source>
        <dbReference type="ARBA" id="ARBA00022448"/>
    </source>
</evidence>
<dbReference type="EMBL" id="VOGC01000002">
    <property type="protein sequence ID" value="MQN00615.1"/>
    <property type="molecule type" value="Genomic_DNA"/>
</dbReference>
<evidence type="ECO:0000256" key="4">
    <source>
        <dbReference type="ARBA" id="ARBA00022692"/>
    </source>
</evidence>
<dbReference type="AlphaFoldDB" id="A0A6N7IWE7"/>
<dbReference type="GO" id="GO:0005886">
    <property type="term" value="C:plasma membrane"/>
    <property type="evidence" value="ECO:0007669"/>
    <property type="project" value="UniProtKB-SubCell"/>
</dbReference>
<feature type="transmembrane region" description="Helical" evidence="9">
    <location>
        <begin position="57"/>
        <end position="76"/>
    </location>
</feature>
<dbReference type="NCBIfam" id="TIGR00810">
    <property type="entry name" value="secG"/>
    <property type="match status" value="1"/>
</dbReference>